<comment type="caution">
    <text evidence="1">The sequence shown here is derived from an EMBL/GenBank/DDBJ whole genome shotgun (WGS) entry which is preliminary data.</text>
</comment>
<dbReference type="EMBL" id="JAOPJF010000105">
    <property type="protein sequence ID" value="KAK1139536.1"/>
    <property type="molecule type" value="Genomic_DNA"/>
</dbReference>
<dbReference type="Proteomes" id="UP001177260">
    <property type="component" value="Unassembled WGS sequence"/>
</dbReference>
<name>A0ACC3APH4_9EURO</name>
<evidence type="ECO:0000313" key="2">
    <source>
        <dbReference type="Proteomes" id="UP001177260"/>
    </source>
</evidence>
<proteinExistence type="predicted"/>
<protein>
    <submittedName>
        <fullName evidence="1">Uncharacterized protein</fullName>
    </submittedName>
</protein>
<keyword evidence="2" id="KW-1185">Reference proteome</keyword>
<evidence type="ECO:0000313" key="1">
    <source>
        <dbReference type="EMBL" id="KAK1139536.1"/>
    </source>
</evidence>
<sequence length="272" mass="30446">MRDQEYQSASEDVLPSTQPSPETQTSQIAEPEDRLRTRKTSKTPLPTIAEEETEESPGLQNVTCGGNETANTSESVVLRLGRSTTPLKTRKRKAEVVPEKEAEEEQVEPEPQTKVKKIKLTLSKNKDKGKEPTEEAAESATATKRARGRPRKRPVEETAAGENEDSNPPAVKRPKDNKSQEQTVPVESGEASTAPARRKNTALRNMEDAASLSYFRVMMREAERKLEDFENRLEASKKGFQEALELFDRAKQSFREAKGVMDAIEDRFVNGE</sequence>
<accession>A0ACC3APH4</accession>
<organism evidence="1 2">
    <name type="scientific">Aspergillus melleus</name>
    <dbReference type="NCBI Taxonomy" id="138277"/>
    <lineage>
        <taxon>Eukaryota</taxon>
        <taxon>Fungi</taxon>
        <taxon>Dikarya</taxon>
        <taxon>Ascomycota</taxon>
        <taxon>Pezizomycotina</taxon>
        <taxon>Eurotiomycetes</taxon>
        <taxon>Eurotiomycetidae</taxon>
        <taxon>Eurotiales</taxon>
        <taxon>Aspergillaceae</taxon>
        <taxon>Aspergillus</taxon>
        <taxon>Aspergillus subgen. Circumdati</taxon>
    </lineage>
</organism>
<reference evidence="1 2" key="1">
    <citation type="journal article" date="2023" name="ACS Omega">
        <title>Identification of the Neoaspergillic Acid Biosynthesis Gene Cluster by Establishing an In Vitro CRISPR-Ribonucleoprotein Genetic System in Aspergillus melleus.</title>
        <authorList>
            <person name="Yuan B."/>
            <person name="Grau M.F."/>
            <person name="Murata R.M."/>
            <person name="Torok T."/>
            <person name="Venkateswaran K."/>
            <person name="Stajich J.E."/>
            <person name="Wang C.C.C."/>
        </authorList>
    </citation>
    <scope>NUCLEOTIDE SEQUENCE [LARGE SCALE GENOMIC DNA]</scope>
    <source>
        <strain evidence="1 2">IMV 1140</strain>
    </source>
</reference>
<gene>
    <name evidence="1" type="ORF">N8T08_000676</name>
</gene>